<keyword evidence="6 8" id="KW-0472">Membrane</keyword>
<gene>
    <name evidence="9" type="ORF">SAE01_19320</name>
</gene>
<dbReference type="EMBL" id="BJYT01000006">
    <property type="protein sequence ID" value="GEO09436.1"/>
    <property type="molecule type" value="Genomic_DNA"/>
</dbReference>
<feature type="binding site" evidence="7">
    <location>
        <position position="214"/>
    </location>
    <ligand>
        <name>Mg(2+)</name>
        <dbReference type="ChEBI" id="CHEBI:18420"/>
    </ligand>
</feature>
<dbReference type="GO" id="GO:0071555">
    <property type="term" value="P:cell wall organization"/>
    <property type="evidence" value="ECO:0007669"/>
    <property type="project" value="TreeGrafter"/>
</dbReference>
<dbReference type="InterPro" id="IPR000715">
    <property type="entry name" value="Glycosyl_transferase_4"/>
</dbReference>
<dbReference type="PROSITE" id="PS01348">
    <property type="entry name" value="MRAY_2"/>
    <property type="match status" value="1"/>
</dbReference>
<name>A0A512BBT7_9BACT</name>
<dbReference type="Proteomes" id="UP000321513">
    <property type="component" value="Unassembled WGS sequence"/>
</dbReference>
<dbReference type="OrthoDB" id="9783652at2"/>
<feature type="transmembrane region" description="Helical" evidence="8">
    <location>
        <begin position="321"/>
        <end position="339"/>
    </location>
</feature>
<organism evidence="9 10">
    <name type="scientific">Segetibacter aerophilus</name>
    <dbReference type="NCBI Taxonomy" id="670293"/>
    <lineage>
        <taxon>Bacteria</taxon>
        <taxon>Pseudomonadati</taxon>
        <taxon>Bacteroidota</taxon>
        <taxon>Chitinophagia</taxon>
        <taxon>Chitinophagales</taxon>
        <taxon>Chitinophagaceae</taxon>
        <taxon>Segetibacter</taxon>
    </lineage>
</organism>
<evidence type="ECO:0000256" key="1">
    <source>
        <dbReference type="ARBA" id="ARBA00004651"/>
    </source>
</evidence>
<feature type="transmembrane region" description="Helical" evidence="8">
    <location>
        <begin position="215"/>
        <end position="233"/>
    </location>
</feature>
<sequence length="379" mass="41652">MQQVILGSIIAFIITLLIIPVIIVIAKKKKLYDEPDDKRKFHKQPIPSLGGLGMFVGFILSILLTLNFAVDAPEFQFYIAAFLLIFFLGIKDDIMVLSATKKFAGQLLVAGILIYKSNLVISDMNGLFGVYAMNPFCSYTLTIFAIVVIINAFNLIDGVDGLAGALGLISSLVFAIFFLVNQNIPYAVLGFSFAGCLLAFLYYNFHPARIFMGDTGSLLIGLVNSILVIKFIQEGSTYTSYPVTAAPAVGFGILLLPLMDTLRVFTIRVMQGRSPFSPDRNHIHHLFLSRGFNHKSVTLICALTTILVSVASFTFQGIGTGVLIGALMATFLIMVYVLTYKKSKYKLRAIKGDVKSLLNEENVRLVPLFDKKAAVVEED</sequence>
<feature type="transmembrane region" description="Helical" evidence="8">
    <location>
        <begin position="103"/>
        <end position="121"/>
    </location>
</feature>
<dbReference type="InterPro" id="IPR018480">
    <property type="entry name" value="PNAcMuramoyl-5peptid_Trfase_CS"/>
</dbReference>
<evidence type="ECO:0000256" key="3">
    <source>
        <dbReference type="ARBA" id="ARBA00022679"/>
    </source>
</evidence>
<accession>A0A512BBT7</accession>
<feature type="transmembrane region" description="Helical" evidence="8">
    <location>
        <begin position="245"/>
        <end position="265"/>
    </location>
</feature>
<evidence type="ECO:0000256" key="7">
    <source>
        <dbReference type="PIRSR" id="PIRSR600715-1"/>
    </source>
</evidence>
<dbReference type="AlphaFoldDB" id="A0A512BBT7"/>
<proteinExistence type="predicted"/>
<feature type="transmembrane region" description="Helical" evidence="8">
    <location>
        <begin position="75"/>
        <end position="91"/>
    </location>
</feature>
<feature type="transmembrane region" description="Helical" evidence="8">
    <location>
        <begin position="127"/>
        <end position="150"/>
    </location>
</feature>
<dbReference type="GO" id="GO:0005886">
    <property type="term" value="C:plasma membrane"/>
    <property type="evidence" value="ECO:0007669"/>
    <property type="project" value="UniProtKB-SubCell"/>
</dbReference>
<evidence type="ECO:0000313" key="9">
    <source>
        <dbReference type="EMBL" id="GEO09436.1"/>
    </source>
</evidence>
<feature type="transmembrane region" description="Helical" evidence="8">
    <location>
        <begin position="162"/>
        <end position="180"/>
    </location>
</feature>
<protein>
    <submittedName>
        <fullName evidence="9">Undecaprenyl-phosphate alpha-N-acetylglucosaminyl 1-phosphate transferase</fullName>
    </submittedName>
</protein>
<comment type="cofactor">
    <cofactor evidence="7">
        <name>Mg(2+)</name>
        <dbReference type="ChEBI" id="CHEBI:18420"/>
    </cofactor>
</comment>
<keyword evidence="7" id="KW-0460">Magnesium</keyword>
<keyword evidence="7" id="KW-0479">Metal-binding</keyword>
<dbReference type="PANTHER" id="PTHR22926:SF3">
    <property type="entry name" value="UNDECAPRENYL-PHOSPHATE ALPHA-N-ACETYLGLUCOSAMINYL 1-PHOSPHATE TRANSFERASE"/>
    <property type="match status" value="1"/>
</dbReference>
<reference evidence="9 10" key="1">
    <citation type="submission" date="2019-07" db="EMBL/GenBank/DDBJ databases">
        <title>Whole genome shotgun sequence of Segetibacter aerophilus NBRC 106135.</title>
        <authorList>
            <person name="Hosoyama A."/>
            <person name="Uohara A."/>
            <person name="Ohji S."/>
            <person name="Ichikawa N."/>
        </authorList>
    </citation>
    <scope>NUCLEOTIDE SEQUENCE [LARGE SCALE GENOMIC DNA]</scope>
    <source>
        <strain evidence="9 10">NBRC 106135</strain>
    </source>
</reference>
<dbReference type="CDD" id="cd06853">
    <property type="entry name" value="GT_WecA_like"/>
    <property type="match status" value="1"/>
</dbReference>
<dbReference type="PANTHER" id="PTHR22926">
    <property type="entry name" value="PHOSPHO-N-ACETYLMURAMOYL-PENTAPEPTIDE-TRANSFERASE"/>
    <property type="match status" value="1"/>
</dbReference>
<feature type="transmembrane region" description="Helical" evidence="8">
    <location>
        <begin position="297"/>
        <end position="315"/>
    </location>
</feature>
<evidence type="ECO:0000313" key="10">
    <source>
        <dbReference type="Proteomes" id="UP000321513"/>
    </source>
</evidence>
<comment type="caution">
    <text evidence="9">The sequence shown here is derived from an EMBL/GenBank/DDBJ whole genome shotgun (WGS) entry which is preliminary data.</text>
</comment>
<dbReference type="GO" id="GO:0009103">
    <property type="term" value="P:lipopolysaccharide biosynthetic process"/>
    <property type="evidence" value="ECO:0007669"/>
    <property type="project" value="TreeGrafter"/>
</dbReference>
<dbReference type="GO" id="GO:0046872">
    <property type="term" value="F:metal ion binding"/>
    <property type="evidence" value="ECO:0007669"/>
    <property type="project" value="UniProtKB-KW"/>
</dbReference>
<keyword evidence="4 8" id="KW-0812">Transmembrane</keyword>
<comment type="subcellular location">
    <subcellularLocation>
        <location evidence="1">Cell membrane</location>
        <topology evidence="1">Multi-pass membrane protein</topology>
    </subcellularLocation>
</comment>
<evidence type="ECO:0000256" key="8">
    <source>
        <dbReference type="SAM" id="Phobius"/>
    </source>
</evidence>
<evidence type="ECO:0000256" key="2">
    <source>
        <dbReference type="ARBA" id="ARBA00022475"/>
    </source>
</evidence>
<evidence type="ECO:0000256" key="4">
    <source>
        <dbReference type="ARBA" id="ARBA00022692"/>
    </source>
</evidence>
<keyword evidence="10" id="KW-1185">Reference proteome</keyword>
<evidence type="ECO:0000256" key="6">
    <source>
        <dbReference type="ARBA" id="ARBA00023136"/>
    </source>
</evidence>
<feature type="transmembrane region" description="Helical" evidence="8">
    <location>
        <begin position="46"/>
        <end position="69"/>
    </location>
</feature>
<feature type="binding site" evidence="7">
    <location>
        <position position="154"/>
    </location>
    <ligand>
        <name>Mg(2+)</name>
        <dbReference type="ChEBI" id="CHEBI:18420"/>
    </ligand>
</feature>
<keyword evidence="2" id="KW-1003">Cell membrane</keyword>
<dbReference type="GO" id="GO:0016780">
    <property type="term" value="F:phosphotransferase activity, for other substituted phosphate groups"/>
    <property type="evidence" value="ECO:0007669"/>
    <property type="project" value="InterPro"/>
</dbReference>
<keyword evidence="3 9" id="KW-0808">Transferase</keyword>
<feature type="transmembrane region" description="Helical" evidence="8">
    <location>
        <begin position="6"/>
        <end position="26"/>
    </location>
</feature>
<feature type="transmembrane region" description="Helical" evidence="8">
    <location>
        <begin position="186"/>
        <end position="203"/>
    </location>
</feature>
<keyword evidence="5 8" id="KW-1133">Transmembrane helix</keyword>
<evidence type="ECO:0000256" key="5">
    <source>
        <dbReference type="ARBA" id="ARBA00022989"/>
    </source>
</evidence>
<dbReference type="RefSeq" id="WP_147203558.1">
    <property type="nucleotide sequence ID" value="NZ_BJYT01000006.1"/>
</dbReference>
<dbReference type="GO" id="GO:0044038">
    <property type="term" value="P:cell wall macromolecule biosynthetic process"/>
    <property type="evidence" value="ECO:0007669"/>
    <property type="project" value="TreeGrafter"/>
</dbReference>
<dbReference type="Pfam" id="PF00953">
    <property type="entry name" value="Glycos_transf_4"/>
    <property type="match status" value="1"/>
</dbReference>